<keyword evidence="2" id="KW-1185">Reference proteome</keyword>
<evidence type="ECO:0000313" key="2">
    <source>
        <dbReference type="Proteomes" id="UP001497535"/>
    </source>
</evidence>
<reference evidence="1" key="1">
    <citation type="submission" date="2023-11" db="EMBL/GenBank/DDBJ databases">
        <authorList>
            <person name="Poullet M."/>
        </authorList>
    </citation>
    <scope>NUCLEOTIDE SEQUENCE</scope>
    <source>
        <strain evidence="1">E1834</strain>
    </source>
</reference>
<evidence type="ECO:0000313" key="1">
    <source>
        <dbReference type="EMBL" id="CAK5043681.1"/>
    </source>
</evidence>
<proteinExistence type="predicted"/>
<accession>A0ACB0YEQ9</accession>
<organism evidence="1 2">
    <name type="scientific">Meloidogyne enterolobii</name>
    <name type="common">Root-knot nematode worm</name>
    <name type="synonym">Meloidogyne mayaguensis</name>
    <dbReference type="NCBI Taxonomy" id="390850"/>
    <lineage>
        <taxon>Eukaryota</taxon>
        <taxon>Metazoa</taxon>
        <taxon>Ecdysozoa</taxon>
        <taxon>Nematoda</taxon>
        <taxon>Chromadorea</taxon>
        <taxon>Rhabditida</taxon>
        <taxon>Tylenchina</taxon>
        <taxon>Tylenchomorpha</taxon>
        <taxon>Tylenchoidea</taxon>
        <taxon>Meloidogynidae</taxon>
        <taxon>Meloidogyninae</taxon>
        <taxon>Meloidogyne</taxon>
    </lineage>
</organism>
<name>A0ACB0YEQ9_MELEN</name>
<dbReference type="Proteomes" id="UP001497535">
    <property type="component" value="Unassembled WGS sequence"/>
</dbReference>
<sequence>MVLYIACLWCSTWWPVCGALHGLLFSTWWLVQYAFALHAPHAVWMLQLLLSIFF</sequence>
<comment type="caution">
    <text evidence="1">The sequence shown here is derived from an EMBL/GenBank/DDBJ whole genome shotgun (WGS) entry which is preliminary data.</text>
</comment>
<protein>
    <submittedName>
        <fullName evidence="1">Uncharacterized protein</fullName>
    </submittedName>
</protein>
<gene>
    <name evidence="1" type="ORF">MENTE1834_LOCUS11210</name>
</gene>
<dbReference type="EMBL" id="CAVMJV010000011">
    <property type="protein sequence ID" value="CAK5043681.1"/>
    <property type="molecule type" value="Genomic_DNA"/>
</dbReference>